<keyword evidence="8" id="KW-1185">Reference proteome</keyword>
<evidence type="ECO:0000313" key="8">
    <source>
        <dbReference type="Proteomes" id="UP000184386"/>
    </source>
</evidence>
<dbReference type="PANTHER" id="PTHR43027">
    <property type="entry name" value="DOXORUBICIN RESISTANCE ABC TRANSPORTER PERMEASE PROTEIN DRRC-RELATED"/>
    <property type="match status" value="1"/>
</dbReference>
<protein>
    <submittedName>
        <fullName evidence="7">ABC-2 type transport system permease protein</fullName>
    </submittedName>
</protein>
<evidence type="ECO:0000256" key="5">
    <source>
        <dbReference type="SAM" id="Phobius"/>
    </source>
</evidence>
<dbReference type="AlphaFoldDB" id="A0A1M7CQQ4"/>
<evidence type="ECO:0000256" key="1">
    <source>
        <dbReference type="ARBA" id="ARBA00004141"/>
    </source>
</evidence>
<dbReference type="RefSeq" id="WP_073280385.1">
    <property type="nucleotide sequence ID" value="NZ_FRAC01000045.1"/>
</dbReference>
<feature type="transmembrane region" description="Helical" evidence="5">
    <location>
        <begin position="261"/>
        <end position="280"/>
    </location>
</feature>
<dbReference type="PANTHER" id="PTHR43027:SF1">
    <property type="entry name" value="DOXORUBICIN RESISTANCE ABC TRANSPORTER PERMEASE PROTEIN DRRC-RELATED"/>
    <property type="match status" value="1"/>
</dbReference>
<evidence type="ECO:0000256" key="4">
    <source>
        <dbReference type="ARBA" id="ARBA00023136"/>
    </source>
</evidence>
<feature type="transmembrane region" description="Helical" evidence="5">
    <location>
        <begin position="292"/>
        <end position="311"/>
    </location>
</feature>
<feature type="domain" description="ABC-2 type transporter transmembrane" evidence="6">
    <location>
        <begin position="19"/>
        <end position="368"/>
    </location>
</feature>
<keyword evidence="2 5" id="KW-0812">Transmembrane</keyword>
<dbReference type="GO" id="GO:0140359">
    <property type="term" value="F:ABC-type transporter activity"/>
    <property type="evidence" value="ECO:0007669"/>
    <property type="project" value="InterPro"/>
</dbReference>
<comment type="subcellular location">
    <subcellularLocation>
        <location evidence="1">Membrane</location>
        <topology evidence="1">Multi-pass membrane protein</topology>
    </subcellularLocation>
</comment>
<feature type="transmembrane region" description="Helical" evidence="5">
    <location>
        <begin position="180"/>
        <end position="197"/>
    </location>
</feature>
<sequence>MFIHLLRYKLKSLFREKDLLGWVFAFPLVLGTFFYLSFGNMINNEEYDFKPVPVALVSEGNTDAAFESILENLSKDTEDQLFKVTKTGEEAAKELLKDGKVDGILYTSPELSVTVAGEGLNQTIIKSFLERYLKDKAIYEQIGSNHPEKMEAAAGLLTKDIAFNKETSFSNTKMNNLSQYFFALIAMTCLYGSFIGARSVEDLQANLSAIGARRGIAPAHKLKVICADYLGAVIVNFASILLLFFYLIIILKIDFGTRIPYILATGFLGSVIGVSKGTFIGSISQISSQLKGAIMSAVNLILSFLSGLMFNNMKDIVEHKAPILNRINPAALITDCLYSLNMYENFDRFYSDIAIMGVIAVLFITGSYLLLRRTRYANIPSIF</sequence>
<dbReference type="InterPro" id="IPR052902">
    <property type="entry name" value="ABC-2_transporter"/>
</dbReference>
<feature type="transmembrane region" description="Helical" evidence="5">
    <location>
        <begin position="349"/>
        <end position="371"/>
    </location>
</feature>
<feature type="transmembrane region" description="Helical" evidence="5">
    <location>
        <begin position="20"/>
        <end position="38"/>
    </location>
</feature>
<dbReference type="Pfam" id="PF12698">
    <property type="entry name" value="ABC2_membrane_3"/>
    <property type="match status" value="1"/>
</dbReference>
<organism evidence="7 8">
    <name type="scientific">Anaerocolumna jejuensis DSM 15929</name>
    <dbReference type="NCBI Taxonomy" id="1121322"/>
    <lineage>
        <taxon>Bacteria</taxon>
        <taxon>Bacillati</taxon>
        <taxon>Bacillota</taxon>
        <taxon>Clostridia</taxon>
        <taxon>Lachnospirales</taxon>
        <taxon>Lachnospiraceae</taxon>
        <taxon>Anaerocolumna</taxon>
    </lineage>
</organism>
<keyword evidence="4 5" id="KW-0472">Membrane</keyword>
<evidence type="ECO:0000313" key="7">
    <source>
        <dbReference type="EMBL" id="SHL69634.1"/>
    </source>
</evidence>
<name>A0A1M7CQQ4_9FIRM</name>
<evidence type="ECO:0000256" key="2">
    <source>
        <dbReference type="ARBA" id="ARBA00022692"/>
    </source>
</evidence>
<dbReference type="GO" id="GO:0016020">
    <property type="term" value="C:membrane"/>
    <property type="evidence" value="ECO:0007669"/>
    <property type="project" value="UniProtKB-SubCell"/>
</dbReference>
<reference evidence="7 8" key="1">
    <citation type="submission" date="2016-11" db="EMBL/GenBank/DDBJ databases">
        <authorList>
            <person name="Jaros S."/>
            <person name="Januszkiewicz K."/>
            <person name="Wedrychowicz H."/>
        </authorList>
    </citation>
    <scope>NUCLEOTIDE SEQUENCE [LARGE SCALE GENOMIC DNA]</scope>
    <source>
        <strain evidence="7 8">DSM 15929</strain>
    </source>
</reference>
<evidence type="ECO:0000259" key="6">
    <source>
        <dbReference type="Pfam" id="PF12698"/>
    </source>
</evidence>
<dbReference type="STRING" id="1121322.SAMN02745136_05495"/>
<feature type="transmembrane region" description="Helical" evidence="5">
    <location>
        <begin position="229"/>
        <end position="249"/>
    </location>
</feature>
<dbReference type="InterPro" id="IPR013525">
    <property type="entry name" value="ABC2_TM"/>
</dbReference>
<proteinExistence type="predicted"/>
<dbReference type="Proteomes" id="UP000184386">
    <property type="component" value="Unassembled WGS sequence"/>
</dbReference>
<keyword evidence="3 5" id="KW-1133">Transmembrane helix</keyword>
<dbReference type="OrthoDB" id="9771731at2"/>
<evidence type="ECO:0000256" key="3">
    <source>
        <dbReference type="ARBA" id="ARBA00022989"/>
    </source>
</evidence>
<accession>A0A1M7CQQ4</accession>
<dbReference type="EMBL" id="FRAC01000045">
    <property type="protein sequence ID" value="SHL69634.1"/>
    <property type="molecule type" value="Genomic_DNA"/>
</dbReference>
<gene>
    <name evidence="7" type="ORF">SAMN02745136_05495</name>
</gene>